<dbReference type="EMBL" id="JANHOG010000197">
    <property type="protein sequence ID" value="KAJ3556949.1"/>
    <property type="molecule type" value="Genomic_DNA"/>
</dbReference>
<reference evidence="1" key="1">
    <citation type="submission" date="2022-07" db="EMBL/GenBank/DDBJ databases">
        <title>Genome Sequence of Phlebia brevispora.</title>
        <authorList>
            <person name="Buettner E."/>
        </authorList>
    </citation>
    <scope>NUCLEOTIDE SEQUENCE</scope>
    <source>
        <strain evidence="1">MPL23</strain>
    </source>
</reference>
<evidence type="ECO:0000313" key="2">
    <source>
        <dbReference type="Proteomes" id="UP001148662"/>
    </source>
</evidence>
<sequence>MATYSKLDNIPPTTSAKEFFETYIAKRQPVVIQGLLDDESFKAKNWVSPLIVLRAPFQRVTGSCCVKTDLAYLEAKAGDSDVLVEPMHPTAHQFGTAVERVPMKFGDYLKQLRGESGSKSASHAYLTTQYAAQDSDDEDDSLTVLPPPTDALEHDFPRVPRLMGNLFLQQRLHRPSM</sequence>
<comment type="caution">
    <text evidence="1">The sequence shown here is derived from an EMBL/GenBank/DDBJ whole genome shotgun (WGS) entry which is preliminary data.</text>
</comment>
<keyword evidence="2" id="KW-1185">Reference proteome</keyword>
<proteinExistence type="predicted"/>
<evidence type="ECO:0000313" key="1">
    <source>
        <dbReference type="EMBL" id="KAJ3556949.1"/>
    </source>
</evidence>
<organism evidence="1 2">
    <name type="scientific">Phlebia brevispora</name>
    <dbReference type="NCBI Taxonomy" id="194682"/>
    <lineage>
        <taxon>Eukaryota</taxon>
        <taxon>Fungi</taxon>
        <taxon>Dikarya</taxon>
        <taxon>Basidiomycota</taxon>
        <taxon>Agaricomycotina</taxon>
        <taxon>Agaricomycetes</taxon>
        <taxon>Polyporales</taxon>
        <taxon>Meruliaceae</taxon>
        <taxon>Phlebia</taxon>
    </lineage>
</organism>
<accession>A0ACC1TB90</accession>
<name>A0ACC1TB90_9APHY</name>
<protein>
    <submittedName>
        <fullName evidence="1">Uncharacterized protein</fullName>
    </submittedName>
</protein>
<dbReference type="Proteomes" id="UP001148662">
    <property type="component" value="Unassembled WGS sequence"/>
</dbReference>
<gene>
    <name evidence="1" type="ORF">NM688_g1740</name>
</gene>